<dbReference type="RefSeq" id="WP_152262078.1">
    <property type="nucleotide sequence ID" value="NZ_VOKX01000001.1"/>
</dbReference>
<protein>
    <submittedName>
        <fullName evidence="3">Ergot alkaloid biosynthesis protein</fullName>
    </submittedName>
</protein>
<dbReference type="OrthoDB" id="3250520at2"/>
<dbReference type="Gene3D" id="3.90.25.10">
    <property type="entry name" value="UDP-galactose 4-epimerase, domain 1"/>
    <property type="match status" value="1"/>
</dbReference>
<dbReference type="InterPro" id="IPR016040">
    <property type="entry name" value="NAD(P)-bd_dom"/>
</dbReference>
<feature type="region of interest" description="Disordered" evidence="1">
    <location>
        <begin position="283"/>
        <end position="309"/>
    </location>
</feature>
<organism evidence="3 4">
    <name type="scientific">Streptomyces mobaraensis</name>
    <name type="common">Streptoverticillium mobaraense</name>
    <dbReference type="NCBI Taxonomy" id="35621"/>
    <lineage>
        <taxon>Bacteria</taxon>
        <taxon>Bacillati</taxon>
        <taxon>Actinomycetota</taxon>
        <taxon>Actinomycetes</taxon>
        <taxon>Kitasatosporales</taxon>
        <taxon>Streptomycetaceae</taxon>
        <taxon>Streptomyces</taxon>
    </lineage>
</organism>
<evidence type="ECO:0000313" key="3">
    <source>
        <dbReference type="EMBL" id="KAB7852704.1"/>
    </source>
</evidence>
<comment type="caution">
    <text evidence="3">The sequence shown here is derived from an EMBL/GenBank/DDBJ whole genome shotgun (WGS) entry which is preliminary data.</text>
</comment>
<proteinExistence type="predicted"/>
<dbReference type="SUPFAM" id="SSF51735">
    <property type="entry name" value="NAD(P)-binding Rossmann-fold domains"/>
    <property type="match status" value="1"/>
</dbReference>
<dbReference type="EMBL" id="VOKX01000001">
    <property type="protein sequence ID" value="KAB7852704.1"/>
    <property type="molecule type" value="Genomic_DNA"/>
</dbReference>
<sequence length="309" mass="32435">MTAGTILVTGATGTTGSRLTARLTALGQPVRAASRTPADGSRGVDRYGFDWYDPAGHEAALRGVDRLYLVPPVAASDPAAVMLPFLERARAAGVRRAVLLSSSALPAGGPGAGEVHAALADGLFAEWAVLRPSWFMQNFHGGHAHARSLREHGELVTATGDGRVAFIDADDIAAVAARALTDPVAPCRDLVLTGPRALGYAEVAAVFMDVTGRPARHRPVPAPVLRERLVADGLPEPFAALLARLDEDIAAGVEDRVTDEVRRMTGREPRDFRAFAEEAFAGDERGGRVRSGPGSASGEVPAQRLSARS</sequence>
<evidence type="ECO:0000313" key="4">
    <source>
        <dbReference type="Proteomes" id="UP000327000"/>
    </source>
</evidence>
<dbReference type="PANTHER" id="PTHR43162">
    <property type="match status" value="1"/>
</dbReference>
<dbReference type="Pfam" id="PF13460">
    <property type="entry name" value="NAD_binding_10"/>
    <property type="match status" value="1"/>
</dbReference>
<reference evidence="3 4" key="1">
    <citation type="journal article" date="2019" name="Microb. Cell Fact.">
        <title>Exploring novel herbicidin analogues by transcriptional regulator overexpression and MS/MS molecular networking.</title>
        <authorList>
            <person name="Shi Y."/>
            <person name="Gu R."/>
            <person name="Li Y."/>
            <person name="Wang X."/>
            <person name="Ren W."/>
            <person name="Li X."/>
            <person name="Wang L."/>
            <person name="Xie Y."/>
            <person name="Hong B."/>
        </authorList>
    </citation>
    <scope>NUCLEOTIDE SEQUENCE [LARGE SCALE GENOMIC DNA]</scope>
    <source>
        <strain evidence="3 4">US-43</strain>
    </source>
</reference>
<keyword evidence="4" id="KW-1185">Reference proteome</keyword>
<feature type="domain" description="NAD(P)-binding" evidence="2">
    <location>
        <begin position="10"/>
        <end position="183"/>
    </location>
</feature>
<dbReference type="InterPro" id="IPR036291">
    <property type="entry name" value="NAD(P)-bd_dom_sf"/>
</dbReference>
<dbReference type="InterPro" id="IPR051604">
    <property type="entry name" value="Ergot_Alk_Oxidoreductase"/>
</dbReference>
<gene>
    <name evidence="3" type="ORF">FRZ00_00385</name>
</gene>
<name>A0A5N5WGI9_STRMB</name>
<dbReference type="AlphaFoldDB" id="A0A5N5WGI9"/>
<evidence type="ECO:0000259" key="2">
    <source>
        <dbReference type="Pfam" id="PF13460"/>
    </source>
</evidence>
<dbReference type="Proteomes" id="UP000327000">
    <property type="component" value="Unassembled WGS sequence"/>
</dbReference>
<evidence type="ECO:0000256" key="1">
    <source>
        <dbReference type="SAM" id="MobiDB-lite"/>
    </source>
</evidence>
<accession>A0A5N5WGI9</accession>
<dbReference type="PANTHER" id="PTHR43162:SF1">
    <property type="entry name" value="PRESTALK A DIFFERENTIATION PROTEIN A"/>
    <property type="match status" value="1"/>
</dbReference>
<dbReference type="Gene3D" id="3.40.50.720">
    <property type="entry name" value="NAD(P)-binding Rossmann-like Domain"/>
    <property type="match status" value="1"/>
</dbReference>